<keyword evidence="2" id="KW-1185">Reference proteome</keyword>
<reference evidence="1 2" key="2">
    <citation type="journal article" date="2022" name="Mol. Ecol. Resour.">
        <title>The genomes of chicory, endive, great burdock and yacon provide insights into Asteraceae paleo-polyploidization history and plant inulin production.</title>
        <authorList>
            <person name="Fan W."/>
            <person name="Wang S."/>
            <person name="Wang H."/>
            <person name="Wang A."/>
            <person name="Jiang F."/>
            <person name="Liu H."/>
            <person name="Zhao H."/>
            <person name="Xu D."/>
            <person name="Zhang Y."/>
        </authorList>
    </citation>
    <scope>NUCLEOTIDE SEQUENCE [LARGE SCALE GENOMIC DNA]</scope>
    <source>
        <strain evidence="2">cv. Yunnan</strain>
        <tissue evidence="1">Leaves</tissue>
    </source>
</reference>
<gene>
    <name evidence="1" type="ORF">L1987_80779</name>
</gene>
<evidence type="ECO:0000313" key="1">
    <source>
        <dbReference type="EMBL" id="KAI3687088.1"/>
    </source>
</evidence>
<dbReference type="EMBL" id="CM042044">
    <property type="protein sequence ID" value="KAI3687088.1"/>
    <property type="molecule type" value="Genomic_DNA"/>
</dbReference>
<comment type="caution">
    <text evidence="1">The sequence shown here is derived from an EMBL/GenBank/DDBJ whole genome shotgun (WGS) entry which is preliminary data.</text>
</comment>
<evidence type="ECO:0000313" key="2">
    <source>
        <dbReference type="Proteomes" id="UP001056120"/>
    </source>
</evidence>
<reference evidence="2" key="1">
    <citation type="journal article" date="2022" name="Mol. Ecol. Resour.">
        <title>The genomes of chicory, endive, great burdock and yacon provide insights into Asteraceae palaeo-polyploidization history and plant inulin production.</title>
        <authorList>
            <person name="Fan W."/>
            <person name="Wang S."/>
            <person name="Wang H."/>
            <person name="Wang A."/>
            <person name="Jiang F."/>
            <person name="Liu H."/>
            <person name="Zhao H."/>
            <person name="Xu D."/>
            <person name="Zhang Y."/>
        </authorList>
    </citation>
    <scope>NUCLEOTIDE SEQUENCE [LARGE SCALE GENOMIC DNA]</scope>
    <source>
        <strain evidence="2">cv. Yunnan</strain>
    </source>
</reference>
<dbReference type="Proteomes" id="UP001056120">
    <property type="component" value="Linkage Group LG27"/>
</dbReference>
<proteinExistence type="predicted"/>
<name>A0ACB8YNT6_9ASTR</name>
<protein>
    <submittedName>
        <fullName evidence="1">Uncharacterized protein</fullName>
    </submittedName>
</protein>
<accession>A0ACB8YNT6</accession>
<organism evidence="1 2">
    <name type="scientific">Smallanthus sonchifolius</name>
    <dbReference type="NCBI Taxonomy" id="185202"/>
    <lineage>
        <taxon>Eukaryota</taxon>
        <taxon>Viridiplantae</taxon>
        <taxon>Streptophyta</taxon>
        <taxon>Embryophyta</taxon>
        <taxon>Tracheophyta</taxon>
        <taxon>Spermatophyta</taxon>
        <taxon>Magnoliopsida</taxon>
        <taxon>eudicotyledons</taxon>
        <taxon>Gunneridae</taxon>
        <taxon>Pentapetalae</taxon>
        <taxon>asterids</taxon>
        <taxon>campanulids</taxon>
        <taxon>Asterales</taxon>
        <taxon>Asteraceae</taxon>
        <taxon>Asteroideae</taxon>
        <taxon>Heliantheae alliance</taxon>
        <taxon>Millerieae</taxon>
        <taxon>Smallanthus</taxon>
    </lineage>
</organism>
<sequence>MSVFASTTPSCGTQRDRKKPNSALIRQLGTIKEGLQETTFIEQLIETTFESQMEATNLGYSKIMNWHLHLEAHELGYPKGWLLQKNLDVVLPIKVPFLALHFHW</sequence>